<gene>
    <name evidence="2" type="ORF">DWQ67_09360</name>
</gene>
<protein>
    <submittedName>
        <fullName evidence="2">Uncharacterized protein</fullName>
    </submittedName>
</protein>
<feature type="signal peptide" evidence="1">
    <location>
        <begin position="1"/>
        <end position="25"/>
    </location>
</feature>
<feature type="chain" id="PRO_5039167848" evidence="1">
    <location>
        <begin position="26"/>
        <end position="239"/>
    </location>
</feature>
<keyword evidence="1" id="KW-0732">Signal</keyword>
<accession>A0A496PIE9</accession>
<evidence type="ECO:0000313" key="3">
    <source>
        <dbReference type="Proteomes" id="UP000273119"/>
    </source>
</evidence>
<name>A0A496PIE9_9MICC</name>
<proteinExistence type="predicted"/>
<reference evidence="2 3" key="1">
    <citation type="submission" date="2018-07" db="EMBL/GenBank/DDBJ databases">
        <title>Arthrobacter sp. nov., isolated from raw cow's milk with high bacterial count.</title>
        <authorList>
            <person name="Hahne J."/>
            <person name="Isele D."/>
            <person name="Lipski A."/>
        </authorList>
    </citation>
    <scope>NUCLEOTIDE SEQUENCE [LARGE SCALE GENOMIC DNA]</scope>
    <source>
        <strain evidence="2 3">JZ R-183</strain>
    </source>
</reference>
<evidence type="ECO:0000256" key="1">
    <source>
        <dbReference type="SAM" id="SignalP"/>
    </source>
</evidence>
<dbReference type="Proteomes" id="UP000273119">
    <property type="component" value="Unassembled WGS sequence"/>
</dbReference>
<organism evidence="2 3">
    <name type="scientific">Galactobacter caseinivorans</name>
    <dbReference type="NCBI Taxonomy" id="2676123"/>
    <lineage>
        <taxon>Bacteria</taxon>
        <taxon>Bacillati</taxon>
        <taxon>Actinomycetota</taxon>
        <taxon>Actinomycetes</taxon>
        <taxon>Micrococcales</taxon>
        <taxon>Micrococcaceae</taxon>
        <taxon>Galactobacter</taxon>
    </lineage>
</organism>
<dbReference type="Pfam" id="PF19136">
    <property type="entry name" value="DUF5819"/>
    <property type="match status" value="1"/>
</dbReference>
<dbReference type="InterPro" id="IPR043857">
    <property type="entry name" value="DUF5819"/>
</dbReference>
<dbReference type="EMBL" id="QQXL01000005">
    <property type="protein sequence ID" value="RKW70276.1"/>
    <property type="molecule type" value="Genomic_DNA"/>
</dbReference>
<dbReference type="AlphaFoldDB" id="A0A496PIE9"/>
<keyword evidence="3" id="KW-1185">Reference proteome</keyword>
<comment type="caution">
    <text evidence="2">The sequence shown here is derived from an EMBL/GenBank/DDBJ whole genome shotgun (WGS) entry which is preliminary data.</text>
</comment>
<sequence length="239" mass="26727">MSAAVLFTAWHLFASLLWIAPPSPARDVVPGNLLTQYMIPFFGQSWSVFAPEPINGDHRLFVRAVVATDGTNRTTEWVNATEVETRLMTHQPFPARAASQSINVASTYRDAYGKLTKDQKAVVARNFSQEGWSASLDTELTALANGDSSARSAYLAADFMSVRYATQVARAIWGQNVVRVQFRVERQNVIPFKQRHDPDAQRPEVQLTPSGWRGLQVAAGQSDQDFADTFRRLYKEVHP</sequence>
<evidence type="ECO:0000313" key="2">
    <source>
        <dbReference type="EMBL" id="RKW70276.1"/>
    </source>
</evidence>